<dbReference type="Proteomes" id="UP000565441">
    <property type="component" value="Unassembled WGS sequence"/>
</dbReference>
<reference evidence="1 2" key="1">
    <citation type="journal article" date="2020" name="ISME J.">
        <title>Uncovering the hidden diversity of litter-decomposition mechanisms in mushroom-forming fungi.</title>
        <authorList>
            <person name="Floudas D."/>
            <person name="Bentzer J."/>
            <person name="Ahren D."/>
            <person name="Johansson T."/>
            <person name="Persson P."/>
            <person name="Tunlid A."/>
        </authorList>
    </citation>
    <scope>NUCLEOTIDE SEQUENCE [LARGE SCALE GENOMIC DNA]</scope>
    <source>
        <strain evidence="1 2">CBS 661.87</strain>
    </source>
</reference>
<gene>
    <name evidence="1" type="ORF">D9615_008954</name>
</gene>
<proteinExistence type="predicted"/>
<comment type="caution">
    <text evidence="1">The sequence shown here is derived from an EMBL/GenBank/DDBJ whole genome shotgun (WGS) entry which is preliminary data.</text>
</comment>
<evidence type="ECO:0000313" key="2">
    <source>
        <dbReference type="Proteomes" id="UP000565441"/>
    </source>
</evidence>
<dbReference type="AlphaFoldDB" id="A0A8H5H0Z8"/>
<name>A0A8H5H0Z8_9AGAR</name>
<protein>
    <submittedName>
        <fullName evidence="1">Uncharacterized protein</fullName>
    </submittedName>
</protein>
<sequence length="119" mass="13379">MLTITVRQTQDPYIADIQYIAYSKIILPENASLSLNNIGVGQPGNKFIVMHQEEMCVPDVYHQSFPPGAIERIICYEAELDPFLTVVVLKRYMITVMHMNAAVKDSVHRNGQSRVGSPT</sequence>
<accession>A0A8H5H0Z8</accession>
<evidence type="ECO:0000313" key="1">
    <source>
        <dbReference type="EMBL" id="KAF5374609.1"/>
    </source>
</evidence>
<dbReference type="EMBL" id="JAACJP010000035">
    <property type="protein sequence ID" value="KAF5374609.1"/>
    <property type="molecule type" value="Genomic_DNA"/>
</dbReference>
<keyword evidence="2" id="KW-1185">Reference proteome</keyword>
<organism evidence="1 2">
    <name type="scientific">Tricholomella constricta</name>
    <dbReference type="NCBI Taxonomy" id="117010"/>
    <lineage>
        <taxon>Eukaryota</taxon>
        <taxon>Fungi</taxon>
        <taxon>Dikarya</taxon>
        <taxon>Basidiomycota</taxon>
        <taxon>Agaricomycotina</taxon>
        <taxon>Agaricomycetes</taxon>
        <taxon>Agaricomycetidae</taxon>
        <taxon>Agaricales</taxon>
        <taxon>Tricholomatineae</taxon>
        <taxon>Lyophyllaceae</taxon>
        <taxon>Tricholomella</taxon>
    </lineage>
</organism>